<dbReference type="RefSeq" id="WP_005541522.1">
    <property type="nucleotide sequence ID" value="NZ_JH378835.1"/>
</dbReference>
<organism evidence="3 4">
    <name type="scientific">Johnsonella ignava ATCC 51276</name>
    <dbReference type="NCBI Taxonomy" id="679200"/>
    <lineage>
        <taxon>Bacteria</taxon>
        <taxon>Bacillati</taxon>
        <taxon>Bacillota</taxon>
        <taxon>Clostridia</taxon>
        <taxon>Lachnospirales</taxon>
        <taxon>Lachnospiraceae</taxon>
        <taxon>Johnsonella</taxon>
    </lineage>
</organism>
<evidence type="ECO:0000313" key="4">
    <source>
        <dbReference type="Proteomes" id="UP000003011"/>
    </source>
</evidence>
<dbReference type="OrthoDB" id="1690999at2"/>
<dbReference type="eggNOG" id="ENOG5033101">
    <property type="taxonomic scope" value="Bacteria"/>
</dbReference>
<comment type="caution">
    <text evidence="3">The sequence shown here is derived from an EMBL/GenBank/DDBJ whole genome shotgun (WGS) entry which is preliminary data.</text>
</comment>
<feature type="region of interest" description="Disordered" evidence="1">
    <location>
        <begin position="272"/>
        <end position="353"/>
    </location>
</feature>
<keyword evidence="2" id="KW-0472">Membrane</keyword>
<evidence type="ECO:0000256" key="2">
    <source>
        <dbReference type="SAM" id="Phobius"/>
    </source>
</evidence>
<dbReference type="STRING" id="679200.HMPREF9333_01741"/>
<proteinExistence type="predicted"/>
<feature type="transmembrane region" description="Helical" evidence="2">
    <location>
        <begin position="21"/>
        <end position="40"/>
    </location>
</feature>
<feature type="compositionally biased region" description="Low complexity" evidence="1">
    <location>
        <begin position="317"/>
        <end position="340"/>
    </location>
</feature>
<gene>
    <name evidence="3" type="ORF">HMPREF9333_01741</name>
</gene>
<name>G5GJK1_9FIRM</name>
<sequence>MKFEKNRKIFGFDEFEILNKLKLAALPAATIVLIIIIVIFDKSGSAKKKGSQESDMQYSAATSSQAFMINDPEKYDFYAYGLQKDSVPEINELVNSYFEAKLKGDASKIYDIYGRTDAEGLKDLEAALKQEKKLYKDFQNTVCYVAAGLEPDSYIVLISTEVLFKRASVNAPMLIMAYIIKNSDGKYIIKDNNLLTDDEKAVVKKVLSAKEVIALNNENRKKLSEAVAADLQVSIAYQKFMAGNDMLKGSGDGENKNETLNFEDVEIWLEGGSESDTSVQGREDATSPQSEEASASKEGSEESASNETGEGGSSNDTTEAAQSSEASESTQSSGETESQGAPDSASEGQGGGN</sequence>
<dbReference type="EMBL" id="ACZL01000029">
    <property type="protein sequence ID" value="EHI55121.1"/>
    <property type="molecule type" value="Genomic_DNA"/>
</dbReference>
<keyword evidence="2" id="KW-1133">Transmembrane helix</keyword>
<evidence type="ECO:0000313" key="3">
    <source>
        <dbReference type="EMBL" id="EHI55121.1"/>
    </source>
</evidence>
<accession>G5GJK1</accession>
<keyword evidence="2" id="KW-0812">Transmembrane</keyword>
<dbReference type="Proteomes" id="UP000003011">
    <property type="component" value="Unassembled WGS sequence"/>
</dbReference>
<evidence type="ECO:0000256" key="1">
    <source>
        <dbReference type="SAM" id="MobiDB-lite"/>
    </source>
</evidence>
<dbReference type="HOGENOM" id="CLU_784766_0_0_9"/>
<protein>
    <submittedName>
        <fullName evidence="3">Uncharacterized protein</fullName>
    </submittedName>
</protein>
<reference evidence="3 4" key="1">
    <citation type="submission" date="2011-08" db="EMBL/GenBank/DDBJ databases">
        <title>The Genome Sequence of Johnsonella ignava ATCC 51276.</title>
        <authorList>
            <consortium name="The Broad Institute Genome Sequencing Platform"/>
            <person name="Earl A."/>
            <person name="Ward D."/>
            <person name="Feldgarden M."/>
            <person name="Gevers D."/>
            <person name="Izard J."/>
            <person name="Blanton J.M."/>
            <person name="Baranova O.V."/>
            <person name="Dewhirst F.E."/>
            <person name="Young S.K."/>
            <person name="Zeng Q."/>
            <person name="Gargeya S."/>
            <person name="Fitzgerald M."/>
            <person name="Haas B."/>
            <person name="Abouelleil A."/>
            <person name="Alvarado L."/>
            <person name="Arachchi H.M."/>
            <person name="Berlin A."/>
            <person name="Brown A."/>
            <person name="Chapman S.B."/>
            <person name="Chen Z."/>
            <person name="Dunbar C."/>
            <person name="Freedman E."/>
            <person name="Gearin G."/>
            <person name="Gellesch M."/>
            <person name="Goldberg J."/>
            <person name="Griggs A."/>
            <person name="Gujja S."/>
            <person name="Heiman D."/>
            <person name="Howarth C."/>
            <person name="Larson L."/>
            <person name="Lui A."/>
            <person name="MacDonald P.J.P."/>
            <person name="Montmayeur A."/>
            <person name="Murphy C."/>
            <person name="Neiman D."/>
            <person name="Pearson M."/>
            <person name="Priest M."/>
            <person name="Roberts A."/>
            <person name="Saif S."/>
            <person name="Shea T."/>
            <person name="Shenoy N."/>
            <person name="Sisk P."/>
            <person name="Stolte C."/>
            <person name="Sykes S."/>
            <person name="Wortman J."/>
            <person name="Nusbaum C."/>
            <person name="Birren B."/>
        </authorList>
    </citation>
    <scope>NUCLEOTIDE SEQUENCE [LARGE SCALE GENOMIC DNA]</scope>
    <source>
        <strain evidence="3 4">ATCC 51276</strain>
    </source>
</reference>
<keyword evidence="4" id="KW-1185">Reference proteome</keyword>
<dbReference type="AlphaFoldDB" id="G5GJK1"/>